<evidence type="ECO:0000256" key="1">
    <source>
        <dbReference type="SAM" id="MobiDB-lite"/>
    </source>
</evidence>
<name>A0ABR0CB28_PURLI</name>
<proteinExistence type="predicted"/>
<evidence type="ECO:0000313" key="3">
    <source>
        <dbReference type="Proteomes" id="UP001287286"/>
    </source>
</evidence>
<feature type="region of interest" description="Disordered" evidence="1">
    <location>
        <begin position="230"/>
        <end position="261"/>
    </location>
</feature>
<keyword evidence="3" id="KW-1185">Reference proteome</keyword>
<organism evidence="2 3">
    <name type="scientific">Purpureocillium lilacinum</name>
    <name type="common">Paecilomyces lilacinus</name>
    <dbReference type="NCBI Taxonomy" id="33203"/>
    <lineage>
        <taxon>Eukaryota</taxon>
        <taxon>Fungi</taxon>
        <taxon>Dikarya</taxon>
        <taxon>Ascomycota</taxon>
        <taxon>Pezizomycotina</taxon>
        <taxon>Sordariomycetes</taxon>
        <taxon>Hypocreomycetidae</taxon>
        <taxon>Hypocreales</taxon>
        <taxon>Ophiocordycipitaceae</taxon>
        <taxon>Purpureocillium</taxon>
    </lineage>
</organism>
<dbReference type="EMBL" id="JAWRVI010000005">
    <property type="protein sequence ID" value="KAK4093592.1"/>
    <property type="molecule type" value="Genomic_DNA"/>
</dbReference>
<feature type="compositionally biased region" description="Low complexity" evidence="1">
    <location>
        <begin position="127"/>
        <end position="142"/>
    </location>
</feature>
<evidence type="ECO:0000313" key="2">
    <source>
        <dbReference type="EMBL" id="KAK4093592.1"/>
    </source>
</evidence>
<gene>
    <name evidence="2" type="ORF">Purlil1_1926</name>
</gene>
<comment type="caution">
    <text evidence="2">The sequence shown here is derived from an EMBL/GenBank/DDBJ whole genome shotgun (WGS) entry which is preliminary data.</text>
</comment>
<feature type="region of interest" description="Disordered" evidence="1">
    <location>
        <begin position="192"/>
        <end position="217"/>
    </location>
</feature>
<reference evidence="2 3" key="1">
    <citation type="journal article" date="2024" name="Microbiol. Resour. Announc.">
        <title>Genome annotations for the ascomycete fungi Trichoderma harzianum, Trichoderma aggressivum, and Purpureocillium lilacinum.</title>
        <authorList>
            <person name="Beijen E.P.W."/>
            <person name="Ohm R.A."/>
        </authorList>
    </citation>
    <scope>NUCLEOTIDE SEQUENCE [LARGE SCALE GENOMIC DNA]</scope>
    <source>
        <strain evidence="2 3">CBS 150709</strain>
    </source>
</reference>
<dbReference type="Proteomes" id="UP001287286">
    <property type="component" value="Unassembled WGS sequence"/>
</dbReference>
<evidence type="ECO:0008006" key="4">
    <source>
        <dbReference type="Google" id="ProtNLM"/>
    </source>
</evidence>
<sequence length="681" mass="74239">MLSVATRAHTQEPLGYQISNRSRETLVKYSPRRVVGVFATSKHHSRVDEPRQTHLDDPQQAPGLETHQHFPTQRPTNKHDSSTTDQTIPGAESAAGHSSISSRHAPTRPGPRPLPPAASFVAHQCLTPGPASSSHASTSNKTSPPPHRVRAAQLLYLLVRQQGAHHGTPPPRRGLLVVVQMWTLAVHRRLVGRSRPGPDQSPGSPPPPSTFPPIPESVRHGKVLCLVRHGQHHRKLSAGANHKTKQTTSPDRRAPHASNLIPETYRRKQASVLVTSRYIRLTPPPGSVVIRNEARRHGQGVAPQPFMPAGGSHLIPERQRRSLSASRAGSGALSVKHFGEICHLVYGFLKLPYAAIGRSAPSSSAVTRAVKLAHKLLGLKPKKLLCQSRQGEARTSQQNFHRRVTCRTMYDEVRGSTETKATPDAEPFQNLPPGIRHGLAVRREAPRHVCTPLLYDVHQQNLHSPSCCREDYGEERSIPSPRGLPGICNATSTPFLRDQCSKYPSAARAKIRQGEDTCPSPPALLRASQMPNEGKSLRPDCAVSGGGNERGPIAPDAPEVVMAPPRILSGRDRARRPLDADLSQQTTEESLEKTWRLEPRVSMATLGPGSDCKSLVREAYSGDWTKIDPKDRNGWGVANTIRIEAPAHMPGPAANPLAKFLGAREESLTAILLSGMIIMAE</sequence>
<feature type="region of interest" description="Disordered" evidence="1">
    <location>
        <begin position="41"/>
        <end position="146"/>
    </location>
</feature>
<feature type="compositionally biased region" description="Pro residues" evidence="1">
    <location>
        <begin position="203"/>
        <end position="215"/>
    </location>
</feature>
<feature type="compositionally biased region" description="Basic and acidic residues" evidence="1">
    <location>
        <begin position="46"/>
        <end position="57"/>
    </location>
</feature>
<accession>A0ABR0CB28</accession>
<protein>
    <recommendedName>
        <fullName evidence="4">Phosphoglycerate mutase family protein</fullName>
    </recommendedName>
</protein>